<dbReference type="CDD" id="cd17580">
    <property type="entry name" value="REC_2_DhkD-like"/>
    <property type="match status" value="1"/>
</dbReference>
<dbReference type="SUPFAM" id="SSF55785">
    <property type="entry name" value="PYP-like sensor domain (PAS domain)"/>
    <property type="match status" value="1"/>
</dbReference>
<dbReference type="Pfam" id="PF08448">
    <property type="entry name" value="PAS_4"/>
    <property type="match status" value="1"/>
</dbReference>
<dbReference type="InterPro" id="IPR000014">
    <property type="entry name" value="PAS"/>
</dbReference>
<dbReference type="SMART" id="SM00091">
    <property type="entry name" value="PAS"/>
    <property type="match status" value="1"/>
</dbReference>
<dbReference type="CDD" id="cd00082">
    <property type="entry name" value="HisKA"/>
    <property type="match status" value="1"/>
</dbReference>
<dbReference type="PROSITE" id="PS50113">
    <property type="entry name" value="PAC"/>
    <property type="match status" value="1"/>
</dbReference>
<dbReference type="Gene3D" id="3.30.565.10">
    <property type="entry name" value="Histidine kinase-like ATPase, C-terminal domain"/>
    <property type="match status" value="1"/>
</dbReference>
<dbReference type="SMART" id="SM00387">
    <property type="entry name" value="HATPase_c"/>
    <property type="match status" value="1"/>
</dbReference>
<comment type="similarity">
    <text evidence="2">In the N-terminal section; belongs to the phytochrome family.</text>
</comment>
<keyword evidence="14" id="KW-1185">Reference proteome</keyword>
<protein>
    <recommendedName>
        <fullName evidence="7">Circadian input-output histidine kinase CikA</fullName>
        <ecNumber evidence="3">2.7.13.3</ecNumber>
    </recommendedName>
</protein>
<dbReference type="Gene3D" id="1.10.287.130">
    <property type="match status" value="1"/>
</dbReference>
<dbReference type="PRINTS" id="PR00344">
    <property type="entry name" value="BCTRLSENSOR"/>
</dbReference>
<dbReference type="SMART" id="SM00388">
    <property type="entry name" value="HisKA"/>
    <property type="match status" value="1"/>
</dbReference>
<evidence type="ECO:0000256" key="4">
    <source>
        <dbReference type="ARBA" id="ARBA00022553"/>
    </source>
</evidence>
<dbReference type="NCBIfam" id="TIGR00229">
    <property type="entry name" value="sensory_box"/>
    <property type="match status" value="1"/>
</dbReference>
<dbReference type="InterPro" id="IPR003661">
    <property type="entry name" value="HisK_dim/P_dom"/>
</dbReference>
<evidence type="ECO:0000256" key="2">
    <source>
        <dbReference type="ARBA" id="ARBA00006402"/>
    </source>
</evidence>
<dbReference type="SUPFAM" id="SSF47384">
    <property type="entry name" value="Homodimeric domain of signal transducing histidine kinase"/>
    <property type="match status" value="1"/>
</dbReference>
<feature type="domain" description="Response regulatory" evidence="10">
    <location>
        <begin position="11"/>
        <end position="127"/>
    </location>
</feature>
<dbReference type="RefSeq" id="WP_281484731.1">
    <property type="nucleotide sequence ID" value="NZ_CP124543.1"/>
</dbReference>
<dbReference type="Gene3D" id="3.40.50.2300">
    <property type="match status" value="2"/>
</dbReference>
<sequence length="658" mass="73424">MQVHLPTSMLQILLLEDDPVDHELIEATLKNNGIESNLIRVAYRQDFLKCLNTRLPDLILADYILPEFDGIAALELAKAICPEVPFILVSGVLGEEQAIDALKRGATDYVLKQRLERLIPAIQRTWRESQERQERQKVTKALKQTDDLLRAIVDASPVSIITLNRQQRVMTWNTTAEELYGWQAKAVIDHTLPLIPKAQQEYFDCCFSRTLENNRVSNQDFQHQKRDGSLIDVSLSLAPLHDADDNIYGVVMTTVDNTIRKQVEAQRLALLAQERAARTVAETANRVKDEFLAVLSHELRTPLNAIVGWIKLIQKGNLSPTILQRALDTIERNAAAQTQLIEDLLDISRIIRGQVSLNIQPVDVIALIQTTNDTLRPAAEAKSIQIKLDLVTPLDRILADPNRLQQVFWNLLSNAIKFTPPSGKVTVQINLIDSLLQIQVVDSGIGIAPDFLPYVFEYFRQADGSTTRSQGGLGLGLAITRHLVELHGGTIHVSSSGLGQGSTFTIILPMRVAQANNEFSQKQVESDLSLQGVKAIVVDDDIDARELMTFVLEQQGAKVKSAGNVQEALSLLNQFQPDVLISDIGMPDEDGYTFLQTIRSLPNYQLCNIPAVALTAYAREEDRQRALEVGYQTHLVKPFDPSEVITIIHQLAQHKLKS</sequence>
<gene>
    <name evidence="13" type="ORF">QI031_08390</name>
</gene>
<dbReference type="InterPro" id="IPR003594">
    <property type="entry name" value="HATPase_dom"/>
</dbReference>
<proteinExistence type="inferred from homology"/>
<dbReference type="InterPro" id="IPR036890">
    <property type="entry name" value="HATPase_C_sf"/>
</dbReference>
<dbReference type="SUPFAM" id="SSF55874">
    <property type="entry name" value="ATPase domain of HSP90 chaperone/DNA topoisomerase II/histidine kinase"/>
    <property type="match status" value="1"/>
</dbReference>
<dbReference type="InterPro" id="IPR013656">
    <property type="entry name" value="PAS_4"/>
</dbReference>
<keyword evidence="5" id="KW-0808">Transferase</keyword>
<accession>A0AAJ6PB71</accession>
<dbReference type="FunFam" id="3.30.565.10:FF:000010">
    <property type="entry name" value="Sensor histidine kinase RcsC"/>
    <property type="match status" value="1"/>
</dbReference>
<keyword evidence="6" id="KW-0902">Two-component regulatory system</keyword>
<dbReference type="Pfam" id="PF00072">
    <property type="entry name" value="Response_reg"/>
    <property type="match status" value="2"/>
</dbReference>
<evidence type="ECO:0000256" key="1">
    <source>
        <dbReference type="ARBA" id="ARBA00000085"/>
    </source>
</evidence>
<dbReference type="Gene3D" id="3.30.450.20">
    <property type="entry name" value="PAS domain"/>
    <property type="match status" value="1"/>
</dbReference>
<dbReference type="Pfam" id="PF00512">
    <property type="entry name" value="HisKA"/>
    <property type="match status" value="1"/>
</dbReference>
<evidence type="ECO:0000256" key="3">
    <source>
        <dbReference type="ARBA" id="ARBA00012438"/>
    </source>
</evidence>
<dbReference type="CDD" id="cd00130">
    <property type="entry name" value="PAS"/>
    <property type="match status" value="1"/>
</dbReference>
<dbReference type="InterPro" id="IPR004358">
    <property type="entry name" value="Sig_transdc_His_kin-like_C"/>
</dbReference>
<dbReference type="CDD" id="cd00156">
    <property type="entry name" value="REC"/>
    <property type="match status" value="1"/>
</dbReference>
<keyword evidence="4 8" id="KW-0597">Phosphoprotein</keyword>
<dbReference type="Proteomes" id="UP001223520">
    <property type="component" value="Chromosome"/>
</dbReference>
<feature type="domain" description="PAS" evidence="11">
    <location>
        <begin position="145"/>
        <end position="214"/>
    </location>
</feature>
<dbReference type="AlphaFoldDB" id="A0AAJ6PB71"/>
<reference evidence="13 14" key="1">
    <citation type="journal article" date="2023" name="Limnol Oceanogr Lett">
        <title>Environmental adaptations by the intertidal Antarctic cyanobacterium Halotia branconii CENA392 as revealed using long-read genome sequencing.</title>
        <authorList>
            <person name="Dextro R.B."/>
            <person name="Delbaje E."/>
            <person name="Freitas P.N.N."/>
            <person name="Geraldes V."/>
            <person name="Pinto E."/>
            <person name="Long P.F."/>
            <person name="Fiore M.F."/>
        </authorList>
    </citation>
    <scope>NUCLEOTIDE SEQUENCE [LARGE SCALE GENOMIC DNA]</scope>
    <source>
        <strain evidence="13 14">CENA392</strain>
    </source>
</reference>
<dbReference type="InterPro" id="IPR001789">
    <property type="entry name" value="Sig_transdc_resp-reg_receiver"/>
</dbReference>
<comment type="catalytic activity">
    <reaction evidence="1">
        <text>ATP + protein L-histidine = ADP + protein N-phospho-L-histidine.</text>
        <dbReference type="EC" id="2.7.13.3"/>
    </reaction>
</comment>
<keyword evidence="5" id="KW-0418">Kinase</keyword>
<evidence type="ECO:0000256" key="5">
    <source>
        <dbReference type="ARBA" id="ARBA00022777"/>
    </source>
</evidence>
<dbReference type="CDD" id="cd16922">
    <property type="entry name" value="HATPase_EvgS-ArcB-TorS-like"/>
    <property type="match status" value="1"/>
</dbReference>
<evidence type="ECO:0000259" key="10">
    <source>
        <dbReference type="PROSITE" id="PS50110"/>
    </source>
</evidence>
<dbReference type="KEGG" id="hbq:QI031_08390"/>
<dbReference type="InterPro" id="IPR035965">
    <property type="entry name" value="PAS-like_dom_sf"/>
</dbReference>
<dbReference type="InterPro" id="IPR000700">
    <property type="entry name" value="PAS-assoc_C"/>
</dbReference>
<dbReference type="PANTHER" id="PTHR43547">
    <property type="entry name" value="TWO-COMPONENT HISTIDINE KINASE"/>
    <property type="match status" value="1"/>
</dbReference>
<name>A0AAJ6PB71_9CYAN</name>
<feature type="domain" description="Histidine kinase" evidence="9">
    <location>
        <begin position="294"/>
        <end position="512"/>
    </location>
</feature>
<dbReference type="InterPro" id="IPR011006">
    <property type="entry name" value="CheY-like_superfamily"/>
</dbReference>
<evidence type="ECO:0000256" key="6">
    <source>
        <dbReference type="ARBA" id="ARBA00023012"/>
    </source>
</evidence>
<evidence type="ECO:0000313" key="13">
    <source>
        <dbReference type="EMBL" id="WGV27492.1"/>
    </source>
</evidence>
<dbReference type="SMART" id="SM00448">
    <property type="entry name" value="REC"/>
    <property type="match status" value="2"/>
</dbReference>
<dbReference type="InterPro" id="IPR036097">
    <property type="entry name" value="HisK_dim/P_sf"/>
</dbReference>
<feature type="domain" description="Response regulatory" evidence="10">
    <location>
        <begin position="534"/>
        <end position="652"/>
    </location>
</feature>
<dbReference type="EC" id="2.7.13.3" evidence="3"/>
<dbReference type="PROSITE" id="PS50110">
    <property type="entry name" value="RESPONSE_REGULATORY"/>
    <property type="match status" value="2"/>
</dbReference>
<dbReference type="Pfam" id="PF02518">
    <property type="entry name" value="HATPase_c"/>
    <property type="match status" value="1"/>
</dbReference>
<dbReference type="PROSITE" id="PS50112">
    <property type="entry name" value="PAS"/>
    <property type="match status" value="1"/>
</dbReference>
<evidence type="ECO:0000259" key="12">
    <source>
        <dbReference type="PROSITE" id="PS50113"/>
    </source>
</evidence>
<dbReference type="PANTHER" id="PTHR43547:SF2">
    <property type="entry name" value="HYBRID SIGNAL TRANSDUCTION HISTIDINE KINASE C"/>
    <property type="match status" value="1"/>
</dbReference>
<dbReference type="GO" id="GO:0000155">
    <property type="term" value="F:phosphorelay sensor kinase activity"/>
    <property type="evidence" value="ECO:0007669"/>
    <property type="project" value="InterPro"/>
</dbReference>
<evidence type="ECO:0000313" key="14">
    <source>
        <dbReference type="Proteomes" id="UP001223520"/>
    </source>
</evidence>
<feature type="domain" description="PAC" evidence="12">
    <location>
        <begin position="217"/>
        <end position="269"/>
    </location>
</feature>
<dbReference type="PROSITE" id="PS50109">
    <property type="entry name" value="HIS_KIN"/>
    <property type="match status" value="1"/>
</dbReference>
<dbReference type="SUPFAM" id="SSF52172">
    <property type="entry name" value="CheY-like"/>
    <property type="match status" value="2"/>
</dbReference>
<evidence type="ECO:0000256" key="7">
    <source>
        <dbReference type="ARBA" id="ARBA00074306"/>
    </source>
</evidence>
<evidence type="ECO:0000256" key="8">
    <source>
        <dbReference type="PROSITE-ProRule" id="PRU00169"/>
    </source>
</evidence>
<organism evidence="13 14">
    <name type="scientific">Halotia branconii CENA392</name>
    <dbReference type="NCBI Taxonomy" id="1539056"/>
    <lineage>
        <taxon>Bacteria</taxon>
        <taxon>Bacillati</taxon>
        <taxon>Cyanobacteriota</taxon>
        <taxon>Cyanophyceae</taxon>
        <taxon>Nostocales</taxon>
        <taxon>Nodulariaceae</taxon>
        <taxon>Halotia</taxon>
    </lineage>
</organism>
<dbReference type="InterPro" id="IPR005467">
    <property type="entry name" value="His_kinase_dom"/>
</dbReference>
<evidence type="ECO:0000259" key="11">
    <source>
        <dbReference type="PROSITE" id="PS50112"/>
    </source>
</evidence>
<evidence type="ECO:0000259" key="9">
    <source>
        <dbReference type="PROSITE" id="PS50109"/>
    </source>
</evidence>
<feature type="modified residue" description="4-aspartylphosphate" evidence="8">
    <location>
        <position position="583"/>
    </location>
</feature>
<feature type="modified residue" description="4-aspartylphosphate" evidence="8">
    <location>
        <position position="62"/>
    </location>
</feature>
<dbReference type="EMBL" id="CP124543">
    <property type="protein sequence ID" value="WGV27492.1"/>
    <property type="molecule type" value="Genomic_DNA"/>
</dbReference>